<dbReference type="PANTHER" id="PTHR43712">
    <property type="entry name" value="PUTATIVE (AFU_ORTHOLOGUE AFUA_4G14580)-RELATED"/>
    <property type="match status" value="1"/>
</dbReference>
<gene>
    <name evidence="7" type="ORF">ALTATR162_LOCUS4564</name>
</gene>
<reference evidence="7" key="1">
    <citation type="submission" date="2021-05" db="EMBL/GenBank/DDBJ databases">
        <authorList>
            <person name="Stam R."/>
        </authorList>
    </citation>
    <scope>NUCLEOTIDE SEQUENCE</scope>
    <source>
        <strain evidence="7">CS162</strain>
    </source>
</reference>
<dbReference type="Gene3D" id="3.40.50.150">
    <property type="entry name" value="Vaccinia Virus protein VP39"/>
    <property type="match status" value="1"/>
</dbReference>
<dbReference type="InterPro" id="IPR036388">
    <property type="entry name" value="WH-like_DNA-bd_sf"/>
</dbReference>
<dbReference type="SUPFAM" id="SSF46785">
    <property type="entry name" value="Winged helix' DNA-binding domain"/>
    <property type="match status" value="1"/>
</dbReference>
<dbReference type="InterPro" id="IPR003819">
    <property type="entry name" value="TauD/TfdA-like"/>
</dbReference>
<evidence type="ECO:0000256" key="1">
    <source>
        <dbReference type="ARBA" id="ARBA00022603"/>
    </source>
</evidence>
<dbReference type="Pfam" id="PF00891">
    <property type="entry name" value="Methyltransf_2"/>
    <property type="match status" value="1"/>
</dbReference>
<evidence type="ECO:0000256" key="2">
    <source>
        <dbReference type="ARBA" id="ARBA00022679"/>
    </source>
</evidence>
<name>A0A8J2I644_9PLEO</name>
<organism evidence="7 8">
    <name type="scientific">Alternaria atra</name>
    <dbReference type="NCBI Taxonomy" id="119953"/>
    <lineage>
        <taxon>Eukaryota</taxon>
        <taxon>Fungi</taxon>
        <taxon>Dikarya</taxon>
        <taxon>Ascomycota</taxon>
        <taxon>Pezizomycotina</taxon>
        <taxon>Dothideomycetes</taxon>
        <taxon>Pleosporomycetidae</taxon>
        <taxon>Pleosporales</taxon>
        <taxon>Pleosporineae</taxon>
        <taxon>Pleosporaceae</taxon>
        <taxon>Alternaria</taxon>
        <taxon>Alternaria sect. Ulocladioides</taxon>
    </lineage>
</organism>
<dbReference type="GO" id="GO:0016491">
    <property type="term" value="F:oxidoreductase activity"/>
    <property type="evidence" value="ECO:0007669"/>
    <property type="project" value="UniProtKB-KW"/>
</dbReference>
<dbReference type="AlphaFoldDB" id="A0A8J2I644"/>
<keyword evidence="1" id="KW-0489">Methyltransferase</keyword>
<evidence type="ECO:0000256" key="4">
    <source>
        <dbReference type="ARBA" id="ARBA00023002"/>
    </source>
</evidence>
<evidence type="ECO:0000259" key="5">
    <source>
        <dbReference type="Pfam" id="PF00891"/>
    </source>
</evidence>
<evidence type="ECO:0000313" key="8">
    <source>
        <dbReference type="Proteomes" id="UP000676310"/>
    </source>
</evidence>
<keyword evidence="8" id="KW-1185">Reference proteome</keyword>
<evidence type="ECO:0000256" key="3">
    <source>
        <dbReference type="ARBA" id="ARBA00022691"/>
    </source>
</evidence>
<keyword evidence="4" id="KW-0560">Oxidoreductase</keyword>
<dbReference type="SUPFAM" id="SSF53335">
    <property type="entry name" value="S-adenosyl-L-methionine-dependent methyltransferases"/>
    <property type="match status" value="1"/>
</dbReference>
<dbReference type="InterPro" id="IPR001077">
    <property type="entry name" value="COMT_C"/>
</dbReference>
<dbReference type="GO" id="GO:0032259">
    <property type="term" value="P:methylation"/>
    <property type="evidence" value="ECO:0007669"/>
    <property type="project" value="UniProtKB-KW"/>
</dbReference>
<dbReference type="InterPro" id="IPR042098">
    <property type="entry name" value="TauD-like_sf"/>
</dbReference>
<dbReference type="PROSITE" id="PS51683">
    <property type="entry name" value="SAM_OMT_II"/>
    <property type="match status" value="1"/>
</dbReference>
<dbReference type="EMBL" id="CAJRGZ010000017">
    <property type="protein sequence ID" value="CAG5156770.1"/>
    <property type="molecule type" value="Genomic_DNA"/>
</dbReference>
<dbReference type="Pfam" id="PF02668">
    <property type="entry name" value="TauD"/>
    <property type="match status" value="1"/>
</dbReference>
<dbReference type="Gene3D" id="3.60.130.10">
    <property type="entry name" value="Clavaminate synthase-like"/>
    <property type="match status" value="1"/>
</dbReference>
<comment type="caution">
    <text evidence="7">The sequence shown here is derived from an EMBL/GenBank/DDBJ whole genome shotgun (WGS) entry which is preliminary data.</text>
</comment>
<accession>A0A8J2I644</accession>
<dbReference type="InterPro" id="IPR016461">
    <property type="entry name" value="COMT-like"/>
</dbReference>
<evidence type="ECO:0000259" key="6">
    <source>
        <dbReference type="Pfam" id="PF02668"/>
    </source>
</evidence>
<dbReference type="GeneID" id="67016245"/>
<proteinExistence type="predicted"/>
<feature type="domain" description="O-methyltransferase C-terminal" evidence="5">
    <location>
        <begin position="249"/>
        <end position="390"/>
    </location>
</feature>
<evidence type="ECO:0000313" key="7">
    <source>
        <dbReference type="EMBL" id="CAG5156770.1"/>
    </source>
</evidence>
<dbReference type="RefSeq" id="XP_043168113.1">
    <property type="nucleotide sequence ID" value="XM_043312178.1"/>
</dbReference>
<dbReference type="InterPro" id="IPR036390">
    <property type="entry name" value="WH_DNA-bd_sf"/>
</dbReference>
<dbReference type="GO" id="GO:0008171">
    <property type="term" value="F:O-methyltransferase activity"/>
    <property type="evidence" value="ECO:0007669"/>
    <property type="project" value="InterPro"/>
</dbReference>
<keyword evidence="3" id="KW-0949">S-adenosyl-L-methionine</keyword>
<evidence type="ECO:0008006" key="9">
    <source>
        <dbReference type="Google" id="ProtNLM"/>
    </source>
</evidence>
<protein>
    <recommendedName>
        <fullName evidence="9">O-methyltransferase domain-containing protein</fullName>
    </recommendedName>
</protein>
<dbReference type="Gene3D" id="1.10.10.10">
    <property type="entry name" value="Winged helix-like DNA-binding domain superfamily/Winged helix DNA-binding domain"/>
    <property type="match status" value="1"/>
</dbReference>
<dbReference type="InterPro" id="IPR029063">
    <property type="entry name" value="SAM-dependent_MTases_sf"/>
</dbReference>
<dbReference type="OrthoDB" id="1535081at2759"/>
<keyword evidence="2" id="KW-0808">Transferase</keyword>
<sequence>MSAIPYLSELSSADTGEGVAADNVLETLELLAAGDIPAPLRDNEEKRLRFLEAARMASLKLEQPWDTMQRLIFCALPPNMVQVGIDLGLWRLITKREGAVISVSEMAAELGAEKALLVRVLRWAATQWTVEQVGTETYRATNITQYLSMSGLESVIFHVTERNIALYNAIPKWLADNCYKQPQDNKNLPFNLSKNTDLHFFEWLSQRPRHQQAFNEYMSFQRVGQKSWLDVFPLEKYVHTSSTGNKHRTIFVDVGGGYGHQSKEVIRRLPWLQGRVVLQDTHAAAIDSAKGIEGLEVAYHDFTKAQPVKGACVYYLRNILHDWPDQACLNILTQLKDALAPDSVILLDELILGDESTHWYGASFDLLMMANYGARERSLAEWDRILEQVGLERKTFLPYSMHGDGIQVVGARATSMEVKPGRTAFVDVEQLYDMLSDEEKKTVDRSWVEYMYWPYEKIKGCRGTPNGLGVANEGRELLDEEVERHEERSKEWQKKLLLVWVNPVTGKKSFQVQHNLARWLFIRNGPNDAPKVIDDLGEVRKFLDNTQGRMIKPEHIWVGPEEEHDILLFQNYGLFHTKIDCPASWDVRTVHQGWLPGGKPPARPVSIPEN</sequence>
<dbReference type="SUPFAM" id="SSF51197">
    <property type="entry name" value="Clavaminate synthase-like"/>
    <property type="match status" value="1"/>
</dbReference>
<dbReference type="PANTHER" id="PTHR43712:SF1">
    <property type="entry name" value="HYPOTHETICAL O-METHYLTRANSFERASE (EUROFUNG)-RELATED"/>
    <property type="match status" value="1"/>
</dbReference>
<dbReference type="Proteomes" id="UP000676310">
    <property type="component" value="Unassembled WGS sequence"/>
</dbReference>
<feature type="domain" description="TauD/TfdA-like" evidence="6">
    <location>
        <begin position="419"/>
        <end position="581"/>
    </location>
</feature>